<proteinExistence type="predicted"/>
<organism evidence="1">
    <name type="scientific">Flavobacterium sp. CFS9</name>
    <dbReference type="NCBI Taxonomy" id="3143118"/>
    <lineage>
        <taxon>Bacteria</taxon>
        <taxon>Pseudomonadati</taxon>
        <taxon>Bacteroidota</taxon>
        <taxon>Flavobacteriia</taxon>
        <taxon>Flavobacteriales</taxon>
        <taxon>Flavobacteriaceae</taxon>
        <taxon>Flavobacterium</taxon>
    </lineage>
</organism>
<sequence>MIGREKSKPLKHKTVVIHFIAVFFLFLTAKGAKFFNLDCVGKRKVRKALSTQSFANFVQYMAQFIKKPCALCG</sequence>
<reference evidence="1" key="1">
    <citation type="submission" date="2024-05" db="EMBL/GenBank/DDBJ databases">
        <title>Whole-Genome Sequence of CFS9, a Potential Fish Probiotic Isolated from the Body Surface of Silurus asotus.</title>
        <authorList>
            <person name="Kojima M."/>
            <person name="Tobioka K."/>
            <person name="Yokota K."/>
            <person name="Nakatani H."/>
            <person name="Hori K."/>
            <person name="Tamaru Y."/>
            <person name="Okazaki F."/>
        </authorList>
    </citation>
    <scope>NUCLEOTIDE SEQUENCE</scope>
    <source>
        <strain evidence="1">CFS9</strain>
    </source>
</reference>
<evidence type="ECO:0000313" key="1">
    <source>
        <dbReference type="EMBL" id="BFM44552.1"/>
    </source>
</evidence>
<evidence type="ECO:0008006" key="2">
    <source>
        <dbReference type="Google" id="ProtNLM"/>
    </source>
</evidence>
<protein>
    <recommendedName>
        <fullName evidence="2">Transposase</fullName>
    </recommendedName>
</protein>
<dbReference type="AlphaFoldDB" id="A0AAT9H4W9"/>
<gene>
    <name evidence="1" type="ORF">CFS9_31930</name>
</gene>
<dbReference type="EMBL" id="AP031573">
    <property type="protein sequence ID" value="BFM44552.1"/>
    <property type="molecule type" value="Genomic_DNA"/>
</dbReference>
<accession>A0AAT9H4W9</accession>
<name>A0AAT9H4W9_9FLAO</name>